<dbReference type="Pfam" id="PF00487">
    <property type="entry name" value="FA_desaturase"/>
    <property type="match status" value="1"/>
</dbReference>
<keyword evidence="9 10" id="KW-0472">Membrane</keyword>
<feature type="transmembrane region" description="Helical" evidence="10">
    <location>
        <begin position="140"/>
        <end position="162"/>
    </location>
</feature>
<dbReference type="CDD" id="cd03505">
    <property type="entry name" value="Delta9-FADS-like"/>
    <property type="match status" value="1"/>
</dbReference>
<dbReference type="EMBL" id="BAABBN010000004">
    <property type="protein sequence ID" value="GAA3911761.1"/>
    <property type="molecule type" value="Genomic_DNA"/>
</dbReference>
<dbReference type="PANTHER" id="PTHR11351">
    <property type="entry name" value="ACYL-COA DESATURASE"/>
    <property type="match status" value="1"/>
</dbReference>
<dbReference type="InterPro" id="IPR015876">
    <property type="entry name" value="Acyl-CoA_DS"/>
</dbReference>
<dbReference type="RefSeq" id="WP_344794748.1">
    <property type="nucleotide sequence ID" value="NZ_BAABBN010000004.1"/>
</dbReference>
<evidence type="ECO:0000259" key="12">
    <source>
        <dbReference type="Pfam" id="PF01610"/>
    </source>
</evidence>
<keyword evidence="4" id="KW-0276">Fatty acid metabolism</keyword>
<evidence type="ECO:0000256" key="10">
    <source>
        <dbReference type="SAM" id="Phobius"/>
    </source>
</evidence>
<gene>
    <name evidence="13" type="ORF">GCM10022277_03000</name>
</gene>
<keyword evidence="8" id="KW-0443">Lipid metabolism</keyword>
<comment type="subcellular location">
    <subcellularLocation>
        <location evidence="1">Membrane</location>
        <topology evidence="1">Multi-pass membrane protein</topology>
    </subcellularLocation>
</comment>
<dbReference type="PRINTS" id="PR00075">
    <property type="entry name" value="FACDDSATRASE"/>
</dbReference>
<keyword evidence="7" id="KW-0408">Iron</keyword>
<organism evidence="13 14">
    <name type="scientific">Litoribacillus peritrichatus</name>
    <dbReference type="NCBI Taxonomy" id="718191"/>
    <lineage>
        <taxon>Bacteria</taxon>
        <taxon>Pseudomonadati</taxon>
        <taxon>Pseudomonadota</taxon>
        <taxon>Gammaproteobacteria</taxon>
        <taxon>Oceanospirillales</taxon>
        <taxon>Oceanospirillaceae</taxon>
        <taxon>Litoribacillus</taxon>
    </lineage>
</organism>
<dbReference type="InterPro" id="IPR005804">
    <property type="entry name" value="FA_desaturase_dom"/>
</dbReference>
<evidence type="ECO:0000256" key="5">
    <source>
        <dbReference type="ARBA" id="ARBA00022989"/>
    </source>
</evidence>
<dbReference type="PANTHER" id="PTHR11351:SF33">
    <property type="entry name" value="DELTA-9 FATTY ACID DESATURASE, DESA"/>
    <property type="match status" value="1"/>
</dbReference>
<evidence type="ECO:0000313" key="13">
    <source>
        <dbReference type="EMBL" id="GAA3911761.1"/>
    </source>
</evidence>
<dbReference type="Proteomes" id="UP001501565">
    <property type="component" value="Unassembled WGS sequence"/>
</dbReference>
<evidence type="ECO:0000256" key="7">
    <source>
        <dbReference type="ARBA" id="ARBA00023004"/>
    </source>
</evidence>
<feature type="transmembrane region" description="Helical" evidence="10">
    <location>
        <begin position="15"/>
        <end position="37"/>
    </location>
</feature>
<evidence type="ECO:0000256" key="2">
    <source>
        <dbReference type="ARBA" id="ARBA00008749"/>
    </source>
</evidence>
<evidence type="ECO:0000256" key="4">
    <source>
        <dbReference type="ARBA" id="ARBA00022832"/>
    </source>
</evidence>
<evidence type="ECO:0000256" key="8">
    <source>
        <dbReference type="ARBA" id="ARBA00023098"/>
    </source>
</evidence>
<evidence type="ECO:0000256" key="6">
    <source>
        <dbReference type="ARBA" id="ARBA00023002"/>
    </source>
</evidence>
<comment type="similarity">
    <text evidence="2">Belongs to the fatty acid desaturase type 2 family.</text>
</comment>
<keyword evidence="14" id="KW-1185">Reference proteome</keyword>
<reference evidence="14" key="1">
    <citation type="journal article" date="2019" name="Int. J. Syst. Evol. Microbiol.">
        <title>The Global Catalogue of Microorganisms (GCM) 10K type strain sequencing project: providing services to taxonomists for standard genome sequencing and annotation.</title>
        <authorList>
            <consortium name="The Broad Institute Genomics Platform"/>
            <consortium name="The Broad Institute Genome Sequencing Center for Infectious Disease"/>
            <person name="Wu L."/>
            <person name="Ma J."/>
        </authorList>
    </citation>
    <scope>NUCLEOTIDE SEQUENCE [LARGE SCALE GENOMIC DNA]</scope>
    <source>
        <strain evidence="14">JCM 17551</strain>
    </source>
</reference>
<keyword evidence="6" id="KW-0560">Oxidoreductase</keyword>
<evidence type="ECO:0000256" key="3">
    <source>
        <dbReference type="ARBA" id="ARBA00022692"/>
    </source>
</evidence>
<evidence type="ECO:0000256" key="1">
    <source>
        <dbReference type="ARBA" id="ARBA00004141"/>
    </source>
</evidence>
<sequence>MWEQVWQQGLLGTNVWQFLIAMLVMTHITIISVTVYLHRFSAHRSLELHPALQHFFRFWIWLTTAQSTKEWTAIHRKHHAKCETKDDPHSPVVKGLKTVLLQGAELYKQAATPETLARYGNGTPDDWLERKVYTPHKLKGVFLMLAIDLLAFGPIGITLWAIQMMWMPVFAAGVINGLGHFWGYRNFECSDAATNISPWGILIGGEELHNNHHTYPNSAKLSVKKWEFDIGWMWIKTFEFFGLANVRKVAPVPVKDKSKQALDLDAAKAAVHNRFQIMSSYTKNVIRPAIKEEKAKAHAELHQAFRKAKKILCRDEALLSDKAIKQRDSLLDSHDLLNEIYKKKQELQAVWARRSAGGEELLQALKQWCHEAEQSGIDGLKEFADQLRLYTLKTA</sequence>
<comment type="caution">
    <text evidence="13">The sequence shown here is derived from an EMBL/GenBank/DDBJ whole genome shotgun (WGS) entry which is preliminary data.</text>
</comment>
<protein>
    <submittedName>
        <fullName evidence="13">Acyl-CoA desaturase</fullName>
    </submittedName>
</protein>
<evidence type="ECO:0000259" key="11">
    <source>
        <dbReference type="Pfam" id="PF00487"/>
    </source>
</evidence>
<dbReference type="InterPro" id="IPR002560">
    <property type="entry name" value="Transposase_DDE"/>
</dbReference>
<dbReference type="Pfam" id="PF01610">
    <property type="entry name" value="DDE_Tnp_ISL3"/>
    <property type="match status" value="1"/>
</dbReference>
<name>A0ABP7M4G0_9GAMM</name>
<feature type="domain" description="Transposase IS204/IS1001/IS1096/IS1165 DDE" evidence="12">
    <location>
        <begin position="270"/>
        <end position="388"/>
    </location>
</feature>
<feature type="domain" description="Fatty acid desaturase" evidence="11">
    <location>
        <begin position="15"/>
        <end position="217"/>
    </location>
</feature>
<keyword evidence="5 10" id="KW-1133">Transmembrane helix</keyword>
<evidence type="ECO:0000256" key="9">
    <source>
        <dbReference type="ARBA" id="ARBA00023136"/>
    </source>
</evidence>
<evidence type="ECO:0000313" key="14">
    <source>
        <dbReference type="Proteomes" id="UP001501565"/>
    </source>
</evidence>
<accession>A0ABP7M4G0</accession>
<keyword evidence="3 10" id="KW-0812">Transmembrane</keyword>
<proteinExistence type="inferred from homology"/>